<keyword evidence="12" id="KW-0902">Two-component regulatory system</keyword>
<dbReference type="Gene3D" id="3.40.50.2300">
    <property type="match status" value="2"/>
</dbReference>
<feature type="transmembrane region" description="Helical" evidence="17">
    <location>
        <begin position="160"/>
        <end position="179"/>
    </location>
</feature>
<dbReference type="SMART" id="SM00448">
    <property type="entry name" value="REC"/>
    <property type="match status" value="2"/>
</dbReference>
<feature type="domain" description="Response regulatory" evidence="19">
    <location>
        <begin position="522"/>
        <end position="636"/>
    </location>
</feature>
<feature type="domain" description="Histidine kinase" evidence="18">
    <location>
        <begin position="283"/>
        <end position="504"/>
    </location>
</feature>
<reference evidence="22 23" key="1">
    <citation type="journal article" date="2019" name="ISME J.">
        <title>Candidatus Macondimonas diazotrophica, a novel gammaproteobacterial genus dominating crude-oil-contaminated coastal sediments.</title>
        <authorList>
            <person name="Karthikeyan S."/>
            <person name="Konstantinidis K."/>
        </authorList>
    </citation>
    <scope>NUCLEOTIDE SEQUENCE [LARGE SCALE GENOMIC DNA]</scope>
    <source>
        <strain evidence="22 23">KTK01</strain>
    </source>
</reference>
<feature type="domain" description="HPt" evidence="21">
    <location>
        <begin position="791"/>
        <end position="889"/>
    </location>
</feature>
<evidence type="ECO:0000313" key="23">
    <source>
        <dbReference type="Proteomes" id="UP000297890"/>
    </source>
</evidence>
<feature type="modified residue" description="Phosphohistidine" evidence="14">
    <location>
        <position position="830"/>
    </location>
</feature>
<keyword evidence="7 17" id="KW-0812">Transmembrane</keyword>
<name>A0A4Z0F9Q0_9GAMM</name>
<dbReference type="FunFam" id="3.30.565.10:FF:000010">
    <property type="entry name" value="Sensor histidine kinase RcsC"/>
    <property type="match status" value="1"/>
</dbReference>
<dbReference type="Pfam" id="PF01627">
    <property type="entry name" value="Hpt"/>
    <property type="match status" value="1"/>
</dbReference>
<evidence type="ECO:0000259" key="19">
    <source>
        <dbReference type="PROSITE" id="PS50110"/>
    </source>
</evidence>
<dbReference type="CDD" id="cd00088">
    <property type="entry name" value="HPT"/>
    <property type="match status" value="1"/>
</dbReference>
<proteinExistence type="predicted"/>
<dbReference type="PANTHER" id="PTHR45339">
    <property type="entry name" value="HYBRID SIGNAL TRANSDUCTION HISTIDINE KINASE J"/>
    <property type="match status" value="1"/>
</dbReference>
<dbReference type="PROSITE" id="PS50109">
    <property type="entry name" value="HIS_KIN"/>
    <property type="match status" value="1"/>
</dbReference>
<evidence type="ECO:0000256" key="9">
    <source>
        <dbReference type="ARBA" id="ARBA00022777"/>
    </source>
</evidence>
<evidence type="ECO:0000256" key="15">
    <source>
        <dbReference type="PROSITE-ProRule" id="PRU00169"/>
    </source>
</evidence>
<dbReference type="FunFam" id="1.10.287.130:FF:000003">
    <property type="entry name" value="Histidine kinase"/>
    <property type="match status" value="1"/>
</dbReference>
<dbReference type="InterPro" id="IPR005467">
    <property type="entry name" value="His_kinase_dom"/>
</dbReference>
<evidence type="ECO:0000256" key="13">
    <source>
        <dbReference type="ARBA" id="ARBA00023136"/>
    </source>
</evidence>
<dbReference type="SMART" id="SM00388">
    <property type="entry name" value="HisKA"/>
    <property type="match status" value="1"/>
</dbReference>
<dbReference type="PANTHER" id="PTHR45339:SF5">
    <property type="entry name" value="HISTIDINE KINASE"/>
    <property type="match status" value="1"/>
</dbReference>
<keyword evidence="23" id="KW-1185">Reference proteome</keyword>
<dbReference type="PRINTS" id="PR00344">
    <property type="entry name" value="BCTRLSENSOR"/>
</dbReference>
<dbReference type="Gene3D" id="1.20.120.160">
    <property type="entry name" value="HPT domain"/>
    <property type="match status" value="1"/>
</dbReference>
<evidence type="ECO:0000256" key="5">
    <source>
        <dbReference type="ARBA" id="ARBA00022553"/>
    </source>
</evidence>
<dbReference type="InterPro" id="IPR003594">
    <property type="entry name" value="HATPase_dom"/>
</dbReference>
<dbReference type="SUPFAM" id="SSF52172">
    <property type="entry name" value="CheY-like"/>
    <property type="match status" value="2"/>
</dbReference>
<feature type="modified residue" description="4-aspartylphosphate" evidence="15">
    <location>
        <position position="709"/>
    </location>
</feature>
<evidence type="ECO:0000256" key="12">
    <source>
        <dbReference type="ARBA" id="ARBA00023012"/>
    </source>
</evidence>
<dbReference type="SUPFAM" id="SSF158472">
    <property type="entry name" value="HAMP domain-like"/>
    <property type="match status" value="1"/>
</dbReference>
<keyword evidence="16" id="KW-0175">Coiled coil</keyword>
<dbReference type="Pfam" id="PF00512">
    <property type="entry name" value="HisKA"/>
    <property type="match status" value="1"/>
</dbReference>
<dbReference type="CDD" id="cd00082">
    <property type="entry name" value="HisKA"/>
    <property type="match status" value="1"/>
</dbReference>
<evidence type="ECO:0000256" key="6">
    <source>
        <dbReference type="ARBA" id="ARBA00022679"/>
    </source>
</evidence>
<keyword evidence="13 17" id="KW-0472">Membrane</keyword>
<dbReference type="InterPro" id="IPR004358">
    <property type="entry name" value="Sig_transdc_His_kin-like_C"/>
</dbReference>
<evidence type="ECO:0000256" key="11">
    <source>
        <dbReference type="ARBA" id="ARBA00022989"/>
    </source>
</evidence>
<dbReference type="Gene3D" id="3.30.565.10">
    <property type="entry name" value="Histidine kinase-like ATPase, C-terminal domain"/>
    <property type="match status" value="1"/>
</dbReference>
<evidence type="ECO:0000256" key="2">
    <source>
        <dbReference type="ARBA" id="ARBA00004651"/>
    </source>
</evidence>
<dbReference type="InterPro" id="IPR003660">
    <property type="entry name" value="HAMP_dom"/>
</dbReference>
<keyword evidence="5 15" id="KW-0597">Phosphoprotein</keyword>
<dbReference type="Gene3D" id="6.10.340.10">
    <property type="match status" value="1"/>
</dbReference>
<dbReference type="SUPFAM" id="SSF47226">
    <property type="entry name" value="Histidine-containing phosphotransfer domain, HPT domain"/>
    <property type="match status" value="1"/>
</dbReference>
<comment type="caution">
    <text evidence="22">The sequence shown here is derived from an EMBL/GenBank/DDBJ whole genome shotgun (WGS) entry which is preliminary data.</text>
</comment>
<accession>A0A4Z0F9Q0</accession>
<evidence type="ECO:0000256" key="3">
    <source>
        <dbReference type="ARBA" id="ARBA00012438"/>
    </source>
</evidence>
<evidence type="ECO:0000256" key="16">
    <source>
        <dbReference type="SAM" id="Coils"/>
    </source>
</evidence>
<gene>
    <name evidence="22" type="ORF">E4680_07745</name>
</gene>
<dbReference type="GO" id="GO:0005886">
    <property type="term" value="C:plasma membrane"/>
    <property type="evidence" value="ECO:0007669"/>
    <property type="project" value="UniProtKB-SubCell"/>
</dbReference>
<keyword evidence="9" id="KW-0418">Kinase</keyword>
<dbReference type="GO" id="GO:0000155">
    <property type="term" value="F:phosphorelay sensor kinase activity"/>
    <property type="evidence" value="ECO:0007669"/>
    <property type="project" value="InterPro"/>
</dbReference>
<evidence type="ECO:0000313" key="22">
    <source>
        <dbReference type="EMBL" id="TFZ82588.1"/>
    </source>
</evidence>
<keyword evidence="8" id="KW-0547">Nucleotide-binding</keyword>
<dbReference type="SUPFAM" id="SSF55874">
    <property type="entry name" value="ATPase domain of HSP90 chaperone/DNA topoisomerase II/histidine kinase"/>
    <property type="match status" value="1"/>
</dbReference>
<dbReference type="CDD" id="cd06225">
    <property type="entry name" value="HAMP"/>
    <property type="match status" value="1"/>
</dbReference>
<dbReference type="PROSITE" id="PS50885">
    <property type="entry name" value="HAMP"/>
    <property type="match status" value="1"/>
</dbReference>
<evidence type="ECO:0000256" key="8">
    <source>
        <dbReference type="ARBA" id="ARBA00022741"/>
    </source>
</evidence>
<dbReference type="InterPro" id="IPR008207">
    <property type="entry name" value="Sig_transdc_His_kin_Hpt_dom"/>
</dbReference>
<evidence type="ECO:0000259" key="21">
    <source>
        <dbReference type="PROSITE" id="PS50894"/>
    </source>
</evidence>
<dbReference type="PROSITE" id="PS50894">
    <property type="entry name" value="HPT"/>
    <property type="match status" value="1"/>
</dbReference>
<evidence type="ECO:0000256" key="17">
    <source>
        <dbReference type="SAM" id="Phobius"/>
    </source>
</evidence>
<feature type="domain" description="HAMP" evidence="20">
    <location>
        <begin position="184"/>
        <end position="236"/>
    </location>
</feature>
<keyword evidence="6" id="KW-0808">Transferase</keyword>
<dbReference type="Pfam" id="PF02518">
    <property type="entry name" value="HATPase_c"/>
    <property type="match status" value="1"/>
</dbReference>
<keyword evidence="10" id="KW-0067">ATP-binding</keyword>
<keyword evidence="11 17" id="KW-1133">Transmembrane helix</keyword>
<dbReference type="RefSeq" id="WP_135281834.1">
    <property type="nucleotide sequence ID" value="NZ_SRIO01000008.1"/>
</dbReference>
<comment type="caution">
    <text evidence="15">Lacks conserved residue(s) required for the propagation of feature annotation.</text>
</comment>
<evidence type="ECO:0000256" key="4">
    <source>
        <dbReference type="ARBA" id="ARBA00022475"/>
    </source>
</evidence>
<dbReference type="Pfam" id="PF00672">
    <property type="entry name" value="HAMP"/>
    <property type="match status" value="1"/>
</dbReference>
<dbReference type="OrthoDB" id="5563233at2"/>
<feature type="coiled-coil region" evidence="16">
    <location>
        <begin position="246"/>
        <end position="273"/>
    </location>
</feature>
<feature type="domain" description="Response regulatory" evidence="19">
    <location>
        <begin position="660"/>
        <end position="777"/>
    </location>
</feature>
<dbReference type="InterPro" id="IPR011006">
    <property type="entry name" value="CheY-like_superfamily"/>
</dbReference>
<dbReference type="InterPro" id="IPR003661">
    <property type="entry name" value="HisK_dim/P_dom"/>
</dbReference>
<evidence type="ECO:0000256" key="14">
    <source>
        <dbReference type="PROSITE-ProRule" id="PRU00110"/>
    </source>
</evidence>
<evidence type="ECO:0000259" key="20">
    <source>
        <dbReference type="PROSITE" id="PS50885"/>
    </source>
</evidence>
<dbReference type="InterPro" id="IPR001789">
    <property type="entry name" value="Sig_transdc_resp-reg_receiver"/>
</dbReference>
<dbReference type="EMBL" id="SRIO01000008">
    <property type="protein sequence ID" value="TFZ82588.1"/>
    <property type="molecule type" value="Genomic_DNA"/>
</dbReference>
<dbReference type="Gene3D" id="1.10.287.130">
    <property type="match status" value="1"/>
</dbReference>
<dbReference type="SMART" id="SM00387">
    <property type="entry name" value="HATPase_c"/>
    <property type="match status" value="1"/>
</dbReference>
<evidence type="ECO:0000256" key="1">
    <source>
        <dbReference type="ARBA" id="ARBA00000085"/>
    </source>
</evidence>
<dbReference type="Pfam" id="PF00072">
    <property type="entry name" value="Response_reg"/>
    <property type="match status" value="1"/>
</dbReference>
<evidence type="ECO:0000259" key="18">
    <source>
        <dbReference type="PROSITE" id="PS50109"/>
    </source>
</evidence>
<dbReference type="AlphaFoldDB" id="A0A4Z0F9Q0"/>
<evidence type="ECO:0000256" key="10">
    <source>
        <dbReference type="ARBA" id="ARBA00022840"/>
    </source>
</evidence>
<comment type="subcellular location">
    <subcellularLocation>
        <location evidence="2">Cell membrane</location>
        <topology evidence="2">Multi-pass membrane protein</topology>
    </subcellularLocation>
</comment>
<dbReference type="SMART" id="SM00304">
    <property type="entry name" value="HAMP"/>
    <property type="match status" value="1"/>
</dbReference>
<dbReference type="InterPro" id="IPR036890">
    <property type="entry name" value="HATPase_C_sf"/>
</dbReference>
<dbReference type="EC" id="2.7.13.3" evidence="3"/>
<feature type="transmembrane region" description="Helical" evidence="17">
    <location>
        <begin position="12"/>
        <end position="31"/>
    </location>
</feature>
<evidence type="ECO:0000256" key="7">
    <source>
        <dbReference type="ARBA" id="ARBA00022692"/>
    </source>
</evidence>
<dbReference type="CDD" id="cd17546">
    <property type="entry name" value="REC_hyHK_CKI1_RcsC-like"/>
    <property type="match status" value="1"/>
</dbReference>
<dbReference type="SUPFAM" id="SSF47384">
    <property type="entry name" value="Homodimeric domain of signal transducing histidine kinase"/>
    <property type="match status" value="1"/>
</dbReference>
<dbReference type="InterPro" id="IPR036097">
    <property type="entry name" value="HisK_dim/P_sf"/>
</dbReference>
<organism evidence="22 23">
    <name type="scientific">Candidatus Macondimonas diazotrophica</name>
    <dbReference type="NCBI Taxonomy" id="2305248"/>
    <lineage>
        <taxon>Bacteria</taxon>
        <taxon>Pseudomonadati</taxon>
        <taxon>Pseudomonadota</taxon>
        <taxon>Gammaproteobacteria</taxon>
        <taxon>Chromatiales</taxon>
        <taxon>Ectothiorhodospiraceae</taxon>
        <taxon>Candidatus Macondimonas</taxon>
    </lineage>
</organism>
<dbReference type="CDD" id="cd16922">
    <property type="entry name" value="HATPase_EvgS-ArcB-TorS-like"/>
    <property type="match status" value="1"/>
</dbReference>
<dbReference type="Proteomes" id="UP000297890">
    <property type="component" value="Unassembled WGS sequence"/>
</dbReference>
<dbReference type="GO" id="GO:0005524">
    <property type="term" value="F:ATP binding"/>
    <property type="evidence" value="ECO:0007669"/>
    <property type="project" value="UniProtKB-KW"/>
</dbReference>
<sequence>MFKRWGIRDRMLLMALVPPTLIALILGFYVINLRIQELAQIHQEKGEALTRQMVPMARHALLTGDTTLLAGQIAVMLETPSVVDVIITNRRGETLLRRSRPMEPLATENDSRFSRWLRDRDQDQTLFARTIATQDDADDVLGEVTIRLSRTLTRMRQMEVLFNGSLIIGVGLLISYFLALSTSRDIVVPVLRLTRAVRSFRRGQLTRRVPEVSGGELGTLERGINAMADALLATRQDLQGQIYQSNAELRTTLEELEVKNVELDLARRRAEEASRVKSRFLANMSHEIRTPVNGILGFARLLADQPLPPESHEYTQIIRQSADNLLGIIEDILDFSRIEAGKLSLHPMDFNLHRLLEDVTGLLAPIAFEKGLELVPLVYRDVPEQVHGDAQRVRQVLTNLIGNAIKFTLYGQITVRAMLEDDTAHGPVIRFTVTDTGIGIEPRQQQQIFQPFTQVDARTTRQFGGTGLGLFISERLVRAMDGQIGVDSAPGKGSAFWFTIPFASSHSAHIGEPAAPSLGGRRVLVWDGFPLSRLALRHRLESWGLTVEEAETPRQLLERAQTHPALIVVGLSVQDLLLSEVTSQFEALKASGCDTVALINSLDPAQHAQIRAAGAVACLPKLLHRQELYARLCQLLTPDSPCNLVSEPPAEPDGNLVGYQLLVADDNRINLRLLATLLRRNGAQVEEFSDGQGAVAAFSRHDYAAVLLDVHMPIMSGLDAVRAMRRLEVAGRRTPILAVTANAVPEDWATFREAGMDDCLVKPVDENQLLALLAHHGIGQYPTPEPDPGSSPLSDAGLWTLLQEDLSEQRLELINAHQAADRERLRSIAHKIHGSAAFCRLPALKSAASALENQLGRQNTGSIDGELVQQLAQAITTTLASLPASQSAAPHSTA</sequence>
<protein>
    <recommendedName>
        <fullName evidence="3">histidine kinase</fullName>
        <ecNumber evidence="3">2.7.13.3</ecNumber>
    </recommendedName>
</protein>
<comment type="catalytic activity">
    <reaction evidence="1">
        <text>ATP + protein L-histidine = ADP + protein N-phospho-L-histidine.</text>
        <dbReference type="EC" id="2.7.13.3"/>
    </reaction>
</comment>
<keyword evidence="4" id="KW-1003">Cell membrane</keyword>
<dbReference type="InterPro" id="IPR036641">
    <property type="entry name" value="HPT_dom_sf"/>
</dbReference>
<dbReference type="PROSITE" id="PS50110">
    <property type="entry name" value="RESPONSE_REGULATORY"/>
    <property type="match status" value="2"/>
</dbReference>